<reference evidence="5" key="1">
    <citation type="journal article" date="2019" name="Int. J. Syst. Evol. Microbiol.">
        <title>The Global Catalogue of Microorganisms (GCM) 10K type strain sequencing project: providing services to taxonomists for standard genome sequencing and annotation.</title>
        <authorList>
            <consortium name="The Broad Institute Genomics Platform"/>
            <consortium name="The Broad Institute Genome Sequencing Center for Infectious Disease"/>
            <person name="Wu L."/>
            <person name="Ma J."/>
        </authorList>
    </citation>
    <scope>NUCLEOTIDE SEQUENCE [LARGE SCALE GENOMIC DNA]</scope>
    <source>
        <strain evidence="5">JCM 17106</strain>
    </source>
</reference>
<evidence type="ECO:0000313" key="4">
    <source>
        <dbReference type="EMBL" id="GAA3509047.1"/>
    </source>
</evidence>
<accession>A0ABP6UL03</accession>
<dbReference type="RefSeq" id="WP_344927250.1">
    <property type="nucleotide sequence ID" value="NZ_BAABCW010000007.1"/>
</dbReference>
<dbReference type="InterPro" id="IPR002126">
    <property type="entry name" value="Cadherin-like_dom"/>
</dbReference>
<comment type="caution">
    <text evidence="4">The sequence shown here is derived from an EMBL/GenBank/DDBJ whole genome shotgun (WGS) entry which is preliminary data.</text>
</comment>
<evidence type="ECO:0000256" key="1">
    <source>
        <dbReference type="ARBA" id="ARBA00022729"/>
    </source>
</evidence>
<dbReference type="InterPro" id="IPR001870">
    <property type="entry name" value="B30.2/SPRY"/>
</dbReference>
<dbReference type="EMBL" id="BAABCW010000007">
    <property type="protein sequence ID" value="GAA3509047.1"/>
    <property type="molecule type" value="Genomic_DNA"/>
</dbReference>
<sequence>MKKSNHYLSYQFTKSLHQRARSSLSILLFIYLTLAVFTNVQAQNFTWSTASDTGATVSETVNSVTATVSTSNSDAQLVNGGGFEGSTGEVVFTSNADTSNSLTITFSQAVDVASIFAFIADNDSGAESSVVFTPTGGSNSAVTEGISQTLGEVVPLNFSGVTAITLTESGGGAETFGIDEIVIGIANSAPIATVPSTPTVLEDATNVTLANDIQVTDTDGDDQTLTFTVTGGTVALGTTGITFGGGGNGSASFTAVGTLANINAALDAATFTPTANLNGTNAGGISFIANDNTDNSNTASLTFDIASVNDEPSFTAGANEAVNEDAGAQTVNGWATAIDDGDSDATQALTFTVTNDNNALFSVQPAISASGDLTYTTAADINGSTTVSVVLSDDGGTANGGDDTFTTQQFTITVNAVNDEPSFTAGANEAVNEDAGPQTVNSWATAIDDGDSDATQALTFTVTNDNSALFSVQPAISASGDLTYTSAADINGSATISVVLSDDGGTANGGDDTFATQQFTITVNTVNDEPSFTAGANETVNENAGAQTVNGWATALDKGATNENGQTLTFNVSSDNNALFSVLPSIDPVTGDLMYTPALNTIGTATVTVNLSDDGGTANGGDDTSADQTFTIVIENNPLSNGDVELSKGVIFSPIPANNSININGETSLGLQSVDIFDPQGKLVLSEKLNSNSKTNSINISSLRSGIYFIQIYSKSSKLIKTITKK</sequence>
<dbReference type="PROSITE" id="PS50268">
    <property type="entry name" value="CADHERIN_2"/>
    <property type="match status" value="2"/>
</dbReference>
<protein>
    <recommendedName>
        <fullName evidence="6">Secreted protein (Por secretion system target)</fullName>
    </recommendedName>
</protein>
<dbReference type="PROSITE" id="PS50188">
    <property type="entry name" value="B302_SPRY"/>
    <property type="match status" value="1"/>
</dbReference>
<feature type="domain" description="Cadherin" evidence="3">
    <location>
        <begin position="431"/>
        <end position="532"/>
    </location>
</feature>
<proteinExistence type="predicted"/>
<feature type="domain" description="Cadherin" evidence="3">
    <location>
        <begin position="322"/>
        <end position="423"/>
    </location>
</feature>
<keyword evidence="5" id="KW-1185">Reference proteome</keyword>
<gene>
    <name evidence="4" type="ORF">GCM10022393_21420</name>
</gene>
<dbReference type="Pfam" id="PF18962">
    <property type="entry name" value="Por_Secre_tail"/>
    <property type="match status" value="1"/>
</dbReference>
<dbReference type="InterPro" id="IPR026444">
    <property type="entry name" value="Secre_tail"/>
</dbReference>
<evidence type="ECO:0008006" key="6">
    <source>
        <dbReference type="Google" id="ProtNLM"/>
    </source>
</evidence>
<evidence type="ECO:0000259" key="3">
    <source>
        <dbReference type="PROSITE" id="PS50268"/>
    </source>
</evidence>
<dbReference type="Proteomes" id="UP001500459">
    <property type="component" value="Unassembled WGS sequence"/>
</dbReference>
<keyword evidence="1" id="KW-0732">Signal</keyword>
<dbReference type="NCBIfam" id="TIGR04183">
    <property type="entry name" value="Por_Secre_tail"/>
    <property type="match status" value="1"/>
</dbReference>
<evidence type="ECO:0000313" key="5">
    <source>
        <dbReference type="Proteomes" id="UP001500459"/>
    </source>
</evidence>
<name>A0ABP6UL03_9FLAO</name>
<feature type="domain" description="B30.2/SPRY" evidence="2">
    <location>
        <begin position="1"/>
        <end position="137"/>
    </location>
</feature>
<organism evidence="4 5">
    <name type="scientific">Aquimarina addita</name>
    <dbReference type="NCBI Taxonomy" id="870485"/>
    <lineage>
        <taxon>Bacteria</taxon>
        <taxon>Pseudomonadati</taxon>
        <taxon>Bacteroidota</taxon>
        <taxon>Flavobacteriia</taxon>
        <taxon>Flavobacteriales</taxon>
        <taxon>Flavobacteriaceae</taxon>
        <taxon>Aquimarina</taxon>
    </lineage>
</organism>
<evidence type="ECO:0000259" key="2">
    <source>
        <dbReference type="PROSITE" id="PS50188"/>
    </source>
</evidence>